<name>R0EIX1_CAUVI</name>
<dbReference type="Proteomes" id="UP000013063">
    <property type="component" value="Unassembled WGS sequence"/>
</dbReference>
<keyword evidence="1" id="KW-1133">Transmembrane helix</keyword>
<protein>
    <submittedName>
        <fullName evidence="2">Uncharacterized protein</fullName>
    </submittedName>
</protein>
<gene>
    <name evidence="2" type="ORF">OR37_02185</name>
</gene>
<proteinExistence type="predicted"/>
<feature type="transmembrane region" description="Helical" evidence="1">
    <location>
        <begin position="389"/>
        <end position="410"/>
    </location>
</feature>
<keyword evidence="1" id="KW-0472">Membrane</keyword>
<dbReference type="PATRIC" id="fig|1292034.3.peg.2171"/>
<dbReference type="AlphaFoldDB" id="R0EIX1"/>
<comment type="caution">
    <text evidence="2">The sequence shown here is derived from an EMBL/GenBank/DDBJ whole genome shotgun (WGS) entry which is preliminary data.</text>
</comment>
<evidence type="ECO:0000313" key="3">
    <source>
        <dbReference type="Proteomes" id="UP000013063"/>
    </source>
</evidence>
<evidence type="ECO:0000256" key="1">
    <source>
        <dbReference type="SAM" id="Phobius"/>
    </source>
</evidence>
<keyword evidence="1" id="KW-0812">Transmembrane</keyword>
<keyword evidence="3" id="KW-1185">Reference proteome</keyword>
<dbReference type="RefSeq" id="WP_004619530.1">
    <property type="nucleotide sequence ID" value="NZ_APMP01000011.1"/>
</dbReference>
<dbReference type="STRING" id="1292034.OR37_02185"/>
<dbReference type="EMBL" id="APMP01000011">
    <property type="protein sequence ID" value="ENZ81949.1"/>
    <property type="molecule type" value="Genomic_DNA"/>
</dbReference>
<dbReference type="eggNOG" id="ENOG503277R">
    <property type="taxonomic scope" value="Bacteria"/>
</dbReference>
<feature type="transmembrane region" description="Helical" evidence="1">
    <location>
        <begin position="363"/>
        <end position="382"/>
    </location>
</feature>
<accession>R0EIX1</accession>
<feature type="transmembrane region" description="Helical" evidence="1">
    <location>
        <begin position="430"/>
        <end position="449"/>
    </location>
</feature>
<feature type="transmembrane region" description="Helical" evidence="1">
    <location>
        <begin position="205"/>
        <end position="226"/>
    </location>
</feature>
<feature type="transmembrane region" description="Helical" evidence="1">
    <location>
        <begin position="118"/>
        <end position="135"/>
    </location>
</feature>
<feature type="transmembrane region" description="Helical" evidence="1">
    <location>
        <begin position="456"/>
        <end position="475"/>
    </location>
</feature>
<organism evidence="2 3">
    <name type="scientific">Caulobacter vibrioides OR37</name>
    <dbReference type="NCBI Taxonomy" id="1292034"/>
    <lineage>
        <taxon>Bacteria</taxon>
        <taxon>Pseudomonadati</taxon>
        <taxon>Pseudomonadota</taxon>
        <taxon>Alphaproteobacteria</taxon>
        <taxon>Caulobacterales</taxon>
        <taxon>Caulobacteraceae</taxon>
        <taxon>Caulobacter</taxon>
    </lineage>
</organism>
<feature type="transmembrane region" description="Helical" evidence="1">
    <location>
        <begin position="83"/>
        <end position="106"/>
    </location>
</feature>
<feature type="transmembrane region" description="Helical" evidence="1">
    <location>
        <begin position="314"/>
        <end position="335"/>
    </location>
</feature>
<feature type="transmembrane region" description="Helical" evidence="1">
    <location>
        <begin position="283"/>
        <end position="302"/>
    </location>
</feature>
<sequence length="642" mass="68754" precursor="true">MIASRQRLQGLIKGPWLGILAAFGLFLLSRPYQGVRHDARLYVADAMAKAGWGDIGKDLMFVNDGQFGFSLYTPMLSKLIQGLGLQAGTLAIVVVTLLLWFAAATFLVRRLLADRPPAVRWAALVFLVALPPLYGPMDVISFGEPLATPRGLAEAAGLAGMGVYLSGRRFLALAVCGLGMVFHPIMGLCSAAAIAMAMSVEDRRWLWAGLAGLALLTVAGLLHLPVAERIVTVMDPDWRAVVEARSPVLFPTFWKPEAWSRMAAQACTVGAGALLLSGAPRRLALGALIAGLVGVAAVEILADRLSLLLFLQVQTWRMLQPMAVLSTICLALLAIELPRRGPAGWLSLSFLVAAWLFRDMGDLGLIFAPVGLLLALLGDRLVFSRPKLFTGIAIGFLALSIAFYGAVRGLGLLHALSNMPAAWPFSQGLVWNSVAPGLVVATVIALWIGRGWRAPSPGLAILAVVAIGGLAALTWDDRSDYVRHRDEGLDPALAAMTAGKPGEVLWLVGDMEPWELIGRPSWASKVQSAGVVFSRPLAMGLRDRVGRLRAAGFVGEDWMRPLSVDPTRPPAPRLDQVRAFCAAKDAPAWIVWPRWTPAALDQGLQARDWTPKAPYALELVGNIGGNSWLIAPRYAVIPCAGG</sequence>
<feature type="transmembrane region" description="Helical" evidence="1">
    <location>
        <begin position="12"/>
        <end position="32"/>
    </location>
</feature>
<reference evidence="2 3" key="1">
    <citation type="journal article" date="2013" name="Genome Announc.">
        <title>Draft Genome Sequence for Caulobacter sp. Strain OR37, a Bacterium Tolerant to Heavy Metals.</title>
        <authorList>
            <person name="Utturkar S.M."/>
            <person name="Bollmann A."/>
            <person name="Brzoska R.M."/>
            <person name="Klingeman D.M."/>
            <person name="Epstein S.E."/>
            <person name="Palumbo A.V."/>
            <person name="Brown S.D."/>
        </authorList>
    </citation>
    <scope>NUCLEOTIDE SEQUENCE [LARGE SCALE GENOMIC DNA]</scope>
    <source>
        <strain evidence="2 3">OR37</strain>
    </source>
</reference>
<feature type="transmembrane region" description="Helical" evidence="1">
    <location>
        <begin position="170"/>
        <end position="198"/>
    </location>
</feature>
<evidence type="ECO:0000313" key="2">
    <source>
        <dbReference type="EMBL" id="ENZ81949.1"/>
    </source>
</evidence>